<dbReference type="AlphaFoldDB" id="J9D4P2"/>
<comment type="caution">
    <text evidence="1">The sequence shown here is derived from an EMBL/GenBank/DDBJ whole genome shotgun (WGS) entry which is preliminary data.</text>
</comment>
<name>J9D4P2_9ZZZZ</name>
<gene>
    <name evidence="1" type="ORF">EVA_04254</name>
</gene>
<feature type="non-terminal residue" evidence="1">
    <location>
        <position position="1"/>
    </location>
</feature>
<accession>J9D4P2</accession>
<evidence type="ECO:0000313" key="1">
    <source>
        <dbReference type="EMBL" id="EJX07636.1"/>
    </source>
</evidence>
<protein>
    <submittedName>
        <fullName evidence="1">Uncharacterized protein</fullName>
    </submittedName>
</protein>
<organism evidence="1">
    <name type="scientific">gut metagenome</name>
    <dbReference type="NCBI Taxonomy" id="749906"/>
    <lineage>
        <taxon>unclassified sequences</taxon>
        <taxon>metagenomes</taxon>
        <taxon>organismal metagenomes</taxon>
    </lineage>
</organism>
<proteinExistence type="predicted"/>
<reference evidence="1" key="1">
    <citation type="journal article" date="2012" name="PLoS ONE">
        <title>Gene sets for utilization of primary and secondary nutrition supplies in the distal gut of endangered iberian lynx.</title>
        <authorList>
            <person name="Alcaide M."/>
            <person name="Messina E."/>
            <person name="Richter M."/>
            <person name="Bargiela R."/>
            <person name="Peplies J."/>
            <person name="Huws S.A."/>
            <person name="Newbold C.J."/>
            <person name="Golyshin P.N."/>
            <person name="Simon M.A."/>
            <person name="Lopez G."/>
            <person name="Yakimov M.M."/>
            <person name="Ferrer M."/>
        </authorList>
    </citation>
    <scope>NUCLEOTIDE SEQUENCE</scope>
</reference>
<dbReference type="EMBL" id="AMCI01000830">
    <property type="protein sequence ID" value="EJX07636.1"/>
    <property type="molecule type" value="Genomic_DNA"/>
</dbReference>
<sequence length="30" mass="3192">GASISIHANLLGIENPQEGVQNIPYPAFIK</sequence>